<dbReference type="InParanoid" id="A0A1Y5SIX9"/>
<dbReference type="InterPro" id="IPR005107">
    <property type="entry name" value="CO_DH_flav_C"/>
</dbReference>
<evidence type="ECO:0000256" key="1">
    <source>
        <dbReference type="ARBA" id="ARBA00022630"/>
    </source>
</evidence>
<dbReference type="InterPro" id="IPR002346">
    <property type="entry name" value="Mopterin_DH_FAD-bd"/>
</dbReference>
<dbReference type="OrthoDB" id="9814706at2"/>
<reference evidence="5 6" key="1">
    <citation type="submission" date="2017-03" db="EMBL/GenBank/DDBJ databases">
        <authorList>
            <person name="Afonso C.L."/>
            <person name="Miller P.J."/>
            <person name="Scott M.A."/>
            <person name="Spackman E."/>
            <person name="Goraichik I."/>
            <person name="Dimitrov K.M."/>
            <person name="Suarez D.L."/>
            <person name="Swayne D.E."/>
        </authorList>
    </citation>
    <scope>NUCLEOTIDE SEQUENCE [LARGE SCALE GENOMIC DNA]</scope>
    <source>
        <strain evidence="5 6">CECT 7691</strain>
    </source>
</reference>
<dbReference type="InterPro" id="IPR016167">
    <property type="entry name" value="FAD-bd_PCMH_sub1"/>
</dbReference>
<keyword evidence="1" id="KW-0285">Flavoprotein</keyword>
<accession>A0A1Y5SIX9</accession>
<dbReference type="SUPFAM" id="SSF56176">
    <property type="entry name" value="FAD-binding/transporter-associated domain-like"/>
    <property type="match status" value="1"/>
</dbReference>
<dbReference type="Gene3D" id="3.30.43.10">
    <property type="entry name" value="Uridine Diphospho-n-acetylenolpyruvylglucosamine Reductase, domain 2"/>
    <property type="match status" value="1"/>
</dbReference>
<organism evidence="5 6">
    <name type="scientific">Oceanibacterium hippocampi</name>
    <dbReference type="NCBI Taxonomy" id="745714"/>
    <lineage>
        <taxon>Bacteria</taxon>
        <taxon>Pseudomonadati</taxon>
        <taxon>Pseudomonadota</taxon>
        <taxon>Alphaproteobacteria</taxon>
        <taxon>Sneathiellales</taxon>
        <taxon>Sneathiellaceae</taxon>
        <taxon>Oceanibacterium</taxon>
    </lineage>
</organism>
<dbReference type="Pfam" id="PF00941">
    <property type="entry name" value="FAD_binding_5"/>
    <property type="match status" value="1"/>
</dbReference>
<keyword evidence="3 5" id="KW-0560">Oxidoreductase</keyword>
<feature type="domain" description="FAD-binding PCMH-type" evidence="4">
    <location>
        <begin position="1"/>
        <end position="169"/>
    </location>
</feature>
<protein>
    <submittedName>
        <fullName evidence="5">Nicotinate dehydrogenase FAD-subunit</fullName>
        <ecNumber evidence="5">1.17.1.5</ecNumber>
    </submittedName>
</protein>
<dbReference type="GO" id="GO:0071949">
    <property type="term" value="F:FAD binding"/>
    <property type="evidence" value="ECO:0007669"/>
    <property type="project" value="InterPro"/>
</dbReference>
<dbReference type="PANTHER" id="PTHR42659:SF2">
    <property type="entry name" value="XANTHINE DEHYDROGENASE SUBUNIT C-RELATED"/>
    <property type="match status" value="1"/>
</dbReference>
<dbReference type="InterPro" id="IPR016169">
    <property type="entry name" value="FAD-bd_PCMH_sub2"/>
</dbReference>
<dbReference type="FunCoup" id="A0A1Y5SIX9">
    <property type="interactions" value="205"/>
</dbReference>
<dbReference type="InterPro" id="IPR036683">
    <property type="entry name" value="CO_DH_flav_C_dom_sf"/>
</dbReference>
<proteinExistence type="predicted"/>
<evidence type="ECO:0000313" key="6">
    <source>
        <dbReference type="Proteomes" id="UP000193200"/>
    </source>
</evidence>
<dbReference type="Pfam" id="PF03450">
    <property type="entry name" value="CO_deh_flav_C"/>
    <property type="match status" value="1"/>
</dbReference>
<dbReference type="SMART" id="SM01092">
    <property type="entry name" value="CO_deh_flav_C"/>
    <property type="match status" value="1"/>
</dbReference>
<dbReference type="InterPro" id="IPR016166">
    <property type="entry name" value="FAD-bd_PCMH"/>
</dbReference>
<dbReference type="EMBL" id="FWFR01000001">
    <property type="protein sequence ID" value="SLN38685.1"/>
    <property type="molecule type" value="Genomic_DNA"/>
</dbReference>
<dbReference type="GO" id="GO:0050138">
    <property type="term" value="F:nicotinate dehydrogenase activity"/>
    <property type="evidence" value="ECO:0007669"/>
    <property type="project" value="UniProtKB-EC"/>
</dbReference>
<dbReference type="Gene3D" id="3.30.390.50">
    <property type="entry name" value="CO dehydrogenase flavoprotein, C-terminal domain"/>
    <property type="match status" value="1"/>
</dbReference>
<sequence>MGAYYRPTGLSEALDILKGEAVAILAGGTDFFPARVACPVDENILDISALAGLDALDEDGAQWRIGAGVTWSRLLGSALPPAFDGLKRAAREVGGIQIQNVATIAGNLCNASPAADGVPPLLALDARVVLASATGEREVALADFITGNRATLRRADELLTAILVPKQGLERASGDFLKLGARKYLVISIVMAAAVLPLDPTGRIAGARVAVGACSAVARRLPALEAALEGQKPAGGLGGLVSGEQLAALTPIDDIRASAGYRQDAALTLVARLLDRMADRAGDQAA</sequence>
<evidence type="ECO:0000259" key="4">
    <source>
        <dbReference type="PROSITE" id="PS51387"/>
    </source>
</evidence>
<dbReference type="InterPro" id="IPR051312">
    <property type="entry name" value="Diverse_Substr_Oxidored"/>
</dbReference>
<dbReference type="PANTHER" id="PTHR42659">
    <property type="entry name" value="XANTHINE DEHYDROGENASE SUBUNIT C-RELATED"/>
    <property type="match status" value="1"/>
</dbReference>
<keyword evidence="6" id="KW-1185">Reference proteome</keyword>
<keyword evidence="2" id="KW-0274">FAD</keyword>
<dbReference type="Gene3D" id="3.30.465.10">
    <property type="match status" value="1"/>
</dbReference>
<dbReference type="PROSITE" id="PS51387">
    <property type="entry name" value="FAD_PCMH"/>
    <property type="match status" value="1"/>
</dbReference>
<evidence type="ECO:0000256" key="2">
    <source>
        <dbReference type="ARBA" id="ARBA00022827"/>
    </source>
</evidence>
<evidence type="ECO:0000256" key="3">
    <source>
        <dbReference type="ARBA" id="ARBA00023002"/>
    </source>
</evidence>
<dbReference type="Proteomes" id="UP000193200">
    <property type="component" value="Unassembled WGS sequence"/>
</dbReference>
<dbReference type="RefSeq" id="WP_085882805.1">
    <property type="nucleotide sequence ID" value="NZ_FWFR01000001.1"/>
</dbReference>
<dbReference type="InterPro" id="IPR036318">
    <property type="entry name" value="FAD-bd_PCMH-like_sf"/>
</dbReference>
<gene>
    <name evidence="5" type="primary">ndhF</name>
    <name evidence="5" type="ORF">OCH7691_01603</name>
</gene>
<name>A0A1Y5SIX9_9PROT</name>
<dbReference type="AlphaFoldDB" id="A0A1Y5SIX9"/>
<dbReference type="EC" id="1.17.1.5" evidence="5"/>
<evidence type="ECO:0000313" key="5">
    <source>
        <dbReference type="EMBL" id="SLN38685.1"/>
    </source>
</evidence>
<dbReference type="SUPFAM" id="SSF55447">
    <property type="entry name" value="CO dehydrogenase flavoprotein C-terminal domain-like"/>
    <property type="match status" value="1"/>
</dbReference>